<protein>
    <submittedName>
        <fullName evidence="1">Uncharacterized protein</fullName>
    </submittedName>
</protein>
<proteinExistence type="predicted"/>
<dbReference type="AlphaFoldDB" id="A0A0F9MAF0"/>
<evidence type="ECO:0000313" key="1">
    <source>
        <dbReference type="EMBL" id="KKN04350.1"/>
    </source>
</evidence>
<sequence length="84" mass="8676">MTLTAIQEDACSGIALLYMGPDAKSDDHVEKLRLAMVVGDVGAAEHESAVILAKLCSTLQAESLSFASARWLEAFDAPAPAGGA</sequence>
<organism evidence="1">
    <name type="scientific">marine sediment metagenome</name>
    <dbReference type="NCBI Taxonomy" id="412755"/>
    <lineage>
        <taxon>unclassified sequences</taxon>
        <taxon>metagenomes</taxon>
        <taxon>ecological metagenomes</taxon>
    </lineage>
</organism>
<name>A0A0F9MAF0_9ZZZZ</name>
<accession>A0A0F9MAF0</accession>
<gene>
    <name evidence="1" type="ORF">LCGC14_1098290</name>
</gene>
<comment type="caution">
    <text evidence="1">The sequence shown here is derived from an EMBL/GenBank/DDBJ whole genome shotgun (WGS) entry which is preliminary data.</text>
</comment>
<reference evidence="1" key="1">
    <citation type="journal article" date="2015" name="Nature">
        <title>Complex archaea that bridge the gap between prokaryotes and eukaryotes.</title>
        <authorList>
            <person name="Spang A."/>
            <person name="Saw J.H."/>
            <person name="Jorgensen S.L."/>
            <person name="Zaremba-Niedzwiedzka K."/>
            <person name="Martijn J."/>
            <person name="Lind A.E."/>
            <person name="van Eijk R."/>
            <person name="Schleper C."/>
            <person name="Guy L."/>
            <person name="Ettema T.J."/>
        </authorList>
    </citation>
    <scope>NUCLEOTIDE SEQUENCE</scope>
</reference>
<dbReference type="EMBL" id="LAZR01004930">
    <property type="protein sequence ID" value="KKN04350.1"/>
    <property type="molecule type" value="Genomic_DNA"/>
</dbReference>